<sequence length="102" mass="11553">MPDKFSSKRPLTDAEEAQIQKMITSDPDAPELTDEQLRQGRPFAEAFPDLHASIRRSRGRPRVESPKAAVTLRLDPNAVARFQALGKDWRTRMAEILEKAKP</sequence>
<comment type="caution">
    <text evidence="1">The sequence shown here is derived from an EMBL/GenBank/DDBJ whole genome shotgun (WGS) entry which is preliminary data.</text>
</comment>
<evidence type="ECO:0008006" key="3">
    <source>
        <dbReference type="Google" id="ProtNLM"/>
    </source>
</evidence>
<dbReference type="Pfam" id="PF14384">
    <property type="entry name" value="BrnA_antitoxin"/>
    <property type="match status" value="1"/>
</dbReference>
<proteinExistence type="predicted"/>
<name>A0A418WA09_9PROT</name>
<dbReference type="AlphaFoldDB" id="A0A418WA09"/>
<organism evidence="1 2">
    <name type="scientific">Oleomonas cavernae</name>
    <dbReference type="NCBI Taxonomy" id="2320859"/>
    <lineage>
        <taxon>Bacteria</taxon>
        <taxon>Pseudomonadati</taxon>
        <taxon>Pseudomonadota</taxon>
        <taxon>Alphaproteobacteria</taxon>
        <taxon>Acetobacterales</taxon>
        <taxon>Acetobacteraceae</taxon>
        <taxon>Oleomonas</taxon>
    </lineage>
</organism>
<dbReference type="EMBL" id="QYUK01000011">
    <property type="protein sequence ID" value="RJF86819.1"/>
    <property type="molecule type" value="Genomic_DNA"/>
</dbReference>
<keyword evidence="2" id="KW-1185">Reference proteome</keyword>
<evidence type="ECO:0000313" key="2">
    <source>
        <dbReference type="Proteomes" id="UP000284605"/>
    </source>
</evidence>
<dbReference type="Proteomes" id="UP000284605">
    <property type="component" value="Unassembled WGS sequence"/>
</dbReference>
<gene>
    <name evidence="1" type="ORF">D3874_07120</name>
</gene>
<accession>A0A418WA09</accession>
<protein>
    <recommendedName>
        <fullName evidence="3">BrnA antitoxin family protein</fullName>
    </recommendedName>
</protein>
<reference evidence="1 2" key="1">
    <citation type="submission" date="2018-09" db="EMBL/GenBank/DDBJ databases">
        <authorList>
            <person name="Zhu H."/>
        </authorList>
    </citation>
    <scope>NUCLEOTIDE SEQUENCE [LARGE SCALE GENOMIC DNA]</scope>
    <source>
        <strain evidence="1 2">K1W22B-8</strain>
    </source>
</reference>
<dbReference type="OrthoDB" id="361944at2"/>
<dbReference type="RefSeq" id="WP_119782190.1">
    <property type="nucleotide sequence ID" value="NZ_QYUK01000011.1"/>
</dbReference>
<evidence type="ECO:0000313" key="1">
    <source>
        <dbReference type="EMBL" id="RJF86819.1"/>
    </source>
</evidence>
<dbReference type="InterPro" id="IPR025528">
    <property type="entry name" value="BrnA_antitoxin"/>
</dbReference>